<comment type="caution">
    <text evidence="7">The sequence shown here is derived from an EMBL/GenBank/DDBJ whole genome shotgun (WGS) entry which is preliminary data.</text>
</comment>
<dbReference type="InterPro" id="IPR003751">
    <property type="entry name" value="CsrA"/>
</dbReference>
<proteinExistence type="inferred from homology"/>
<keyword evidence="1 6" id="KW-0963">Cytoplasm</keyword>
<dbReference type="GO" id="GO:0045947">
    <property type="term" value="P:negative regulation of translational initiation"/>
    <property type="evidence" value="ECO:0007669"/>
    <property type="project" value="UniProtKB-UniRule"/>
</dbReference>
<evidence type="ECO:0000256" key="5">
    <source>
        <dbReference type="ARBA" id="ARBA00022884"/>
    </source>
</evidence>
<dbReference type="STRING" id="1871336.BBG48_04405"/>
<dbReference type="Pfam" id="PF02599">
    <property type="entry name" value="CsrA"/>
    <property type="match status" value="1"/>
</dbReference>
<evidence type="ECO:0000256" key="3">
    <source>
        <dbReference type="ARBA" id="ARBA00022795"/>
    </source>
</evidence>
<dbReference type="GO" id="GO:1902208">
    <property type="term" value="P:regulation of bacterial-type flagellum assembly"/>
    <property type="evidence" value="ECO:0007669"/>
    <property type="project" value="UniProtKB-UniRule"/>
</dbReference>
<sequence>MLVLKRKYGESIIISTADGTEFEIKVSDISEGRVKLAIDAPKSVHIMRKEVVEEAKEENKSALEMIDFDKEKLKGLLSKNND</sequence>
<dbReference type="HAMAP" id="MF_00167">
    <property type="entry name" value="CsrA"/>
    <property type="match status" value="1"/>
</dbReference>
<dbReference type="GO" id="GO:0044781">
    <property type="term" value="P:bacterial-type flagellum organization"/>
    <property type="evidence" value="ECO:0007669"/>
    <property type="project" value="UniProtKB-KW"/>
</dbReference>
<comment type="similarity">
    <text evidence="6">Belongs to the CsrA/RsmA family.</text>
</comment>
<keyword evidence="4 6" id="KW-0810">Translation regulation</keyword>
<accession>A0A371IK80</accession>
<evidence type="ECO:0000256" key="4">
    <source>
        <dbReference type="ARBA" id="ARBA00022845"/>
    </source>
</evidence>
<dbReference type="GO" id="GO:0048027">
    <property type="term" value="F:mRNA 5'-UTR binding"/>
    <property type="evidence" value="ECO:0007669"/>
    <property type="project" value="UniProtKB-UniRule"/>
</dbReference>
<keyword evidence="3 6" id="KW-1005">Bacterial flagellum biogenesis</keyword>
<name>A0A371IK80_9FIRM</name>
<dbReference type="RefSeq" id="WP_068913862.1">
    <property type="nucleotide sequence ID" value="NZ_MBEW02000018.1"/>
</dbReference>
<dbReference type="EMBL" id="MBEW02000018">
    <property type="protein sequence ID" value="RDY20871.1"/>
    <property type="molecule type" value="Genomic_DNA"/>
</dbReference>
<reference evidence="7 8" key="1">
    <citation type="journal article" date="2016" name="Genome Announc.">
        <title>Draft Genome Sequence of Criibacterium bergeronii gen. nov., sp. nov., Strain CCRI-22567T, Isolated from a Vaginal Sample from a Woman with Bacterial Vaginosis.</title>
        <authorList>
            <person name="Maheux A.F."/>
            <person name="Berube E."/>
            <person name="Boudreau D.K."/>
            <person name="Raymond F."/>
            <person name="Corbeil J."/>
            <person name="Roy P.H."/>
            <person name="Boissinot M."/>
            <person name="Omar R.F."/>
        </authorList>
    </citation>
    <scope>NUCLEOTIDE SEQUENCE [LARGE SCALE GENOMIC DNA]</scope>
    <source>
        <strain evidence="7 8">CCRI-22567</strain>
    </source>
</reference>
<protein>
    <recommendedName>
        <fullName evidence="6">Translational regulator CsrA</fullName>
    </recommendedName>
</protein>
<dbReference type="InterPro" id="IPR036107">
    <property type="entry name" value="CsrA_sf"/>
</dbReference>
<dbReference type="PANTHER" id="PTHR34984:SF1">
    <property type="entry name" value="CARBON STORAGE REGULATOR"/>
    <property type="match status" value="1"/>
</dbReference>
<comment type="function">
    <text evidence="6">A translational regulator that binds mRNA to regulate translation initiation and/or mRNA stability. Usually binds in the 5'-UTR at or near the Shine-Dalgarno sequence preventing ribosome-binding, thus repressing translation. Its main target seems to be the major flagellin gene, while its function is anatagonized by FliW.</text>
</comment>
<dbReference type="GO" id="GO:0005829">
    <property type="term" value="C:cytosol"/>
    <property type="evidence" value="ECO:0007669"/>
    <property type="project" value="TreeGrafter"/>
</dbReference>
<keyword evidence="8" id="KW-1185">Reference proteome</keyword>
<evidence type="ECO:0000256" key="2">
    <source>
        <dbReference type="ARBA" id="ARBA00022491"/>
    </source>
</evidence>
<comment type="subunit">
    <text evidence="6">Homodimer; the beta-strands of each monomer intercalate to form a hydrophobic core, while the alpha-helices form wings that extend away from the core.</text>
</comment>
<dbReference type="PANTHER" id="PTHR34984">
    <property type="entry name" value="CARBON STORAGE REGULATOR"/>
    <property type="match status" value="1"/>
</dbReference>
<keyword evidence="5 6" id="KW-0694">RNA-binding</keyword>
<evidence type="ECO:0000256" key="6">
    <source>
        <dbReference type="HAMAP-Rule" id="MF_00167"/>
    </source>
</evidence>
<keyword evidence="2 6" id="KW-0678">Repressor</keyword>
<dbReference type="GO" id="GO:0006109">
    <property type="term" value="P:regulation of carbohydrate metabolic process"/>
    <property type="evidence" value="ECO:0007669"/>
    <property type="project" value="InterPro"/>
</dbReference>
<evidence type="ECO:0000256" key="1">
    <source>
        <dbReference type="ARBA" id="ARBA00022490"/>
    </source>
</evidence>
<dbReference type="Gene3D" id="2.60.40.4380">
    <property type="entry name" value="Translational regulator CsrA"/>
    <property type="match status" value="1"/>
</dbReference>
<comment type="subcellular location">
    <subcellularLocation>
        <location evidence="6">Cytoplasm</location>
    </subcellularLocation>
</comment>
<dbReference type="GO" id="GO:0006402">
    <property type="term" value="P:mRNA catabolic process"/>
    <property type="evidence" value="ECO:0007669"/>
    <property type="project" value="InterPro"/>
</dbReference>
<dbReference type="Proteomes" id="UP000093352">
    <property type="component" value="Unassembled WGS sequence"/>
</dbReference>
<gene>
    <name evidence="6" type="primary">csrA</name>
    <name evidence="7" type="ORF">BBG48_007750</name>
</gene>
<evidence type="ECO:0000313" key="8">
    <source>
        <dbReference type="Proteomes" id="UP000093352"/>
    </source>
</evidence>
<organism evidence="7 8">
    <name type="scientific">Criibacterium bergeronii</name>
    <dbReference type="NCBI Taxonomy" id="1871336"/>
    <lineage>
        <taxon>Bacteria</taxon>
        <taxon>Bacillati</taxon>
        <taxon>Bacillota</taxon>
        <taxon>Clostridia</taxon>
        <taxon>Peptostreptococcales</taxon>
        <taxon>Filifactoraceae</taxon>
        <taxon>Criibacterium</taxon>
    </lineage>
</organism>
<dbReference type="SUPFAM" id="SSF117130">
    <property type="entry name" value="CsrA-like"/>
    <property type="match status" value="1"/>
</dbReference>
<dbReference type="AlphaFoldDB" id="A0A371IK80"/>
<evidence type="ECO:0000313" key="7">
    <source>
        <dbReference type="EMBL" id="RDY20871.1"/>
    </source>
</evidence>